<comment type="caution">
    <text evidence="7">The sequence shown here is derived from an EMBL/GenBank/DDBJ whole genome shotgun (WGS) entry which is preliminary data.</text>
</comment>
<evidence type="ECO:0000259" key="6">
    <source>
        <dbReference type="Pfam" id="PF23762"/>
    </source>
</evidence>
<keyword evidence="8" id="KW-1185">Reference proteome</keyword>
<sequence>MMPAVYTFLKRSDSEVLQELLRVLGSGRGSVKEKWSIAAECLVETGCDAVWKLSKEYCKKFELRFPCVAYVTITSVLFEELYATVEVLSVQHESMCLPEIVPDVPLMELWPTIEQREDYVNAATTAAFIDLLRFFYNNIWMPWDDQDGMILTSKTIEDRMELWCEIHNGIINNRVARSIKLLRTSAIKAHEDLLELESLFNEDSDENDSMLPADNMLYLCAELNAKLESLRAQWSNLYENPSVREQYLAESKNKWQKDKSKINCIAIWPGGPSSEFQNMSNVFQSHLTNEHLLTITPTAEDGFSREPDEVIICTDVCEIPEIQLSKVSMCSWKGATLKADDMRAYLLVLSETCKLKQLTLDCEHVSTVIVMRAGTLHMTDCFLINKQRTDLTQGIVVKSGTKILLENCVFENFFSGIVVHRGAEVELRNCKIRKCGVGIQMFSDCIIKLDKTVIEECSEQSIRGESVDLADGDSIKGLHIENNCRIGSGDLKKEIFIARDIEK</sequence>
<dbReference type="AlphaFoldDB" id="A0AAV1IWS4"/>
<feature type="domain" description="Right handed beta helix" evidence="5">
    <location>
        <begin position="392"/>
        <end position="466"/>
    </location>
</feature>
<comment type="subcellular location">
    <subcellularLocation>
        <location evidence="1">Cytoplasm</location>
        <location evidence="1">Cytoskeleton</location>
        <location evidence="1">Spindle</location>
    </subcellularLocation>
</comment>
<accession>A0AAV1IWS4</accession>
<dbReference type="Pfam" id="PF23762">
    <property type="entry name" value="SHCBP_N"/>
    <property type="match status" value="1"/>
</dbReference>
<dbReference type="SUPFAM" id="SSF51126">
    <property type="entry name" value="Pectin lyase-like"/>
    <property type="match status" value="1"/>
</dbReference>
<dbReference type="InterPro" id="IPR012334">
    <property type="entry name" value="Pectin_lyas_fold"/>
</dbReference>
<dbReference type="Pfam" id="PF13229">
    <property type="entry name" value="Beta_helix"/>
    <property type="match status" value="1"/>
</dbReference>
<dbReference type="PANTHER" id="PTHR14695:SF4">
    <property type="entry name" value="PROTEIN NESSUN DORMA"/>
    <property type="match status" value="1"/>
</dbReference>
<dbReference type="InterPro" id="IPR011050">
    <property type="entry name" value="Pectin_lyase_fold/virulence"/>
</dbReference>
<evidence type="ECO:0000256" key="3">
    <source>
        <dbReference type="ARBA" id="ARBA00023212"/>
    </source>
</evidence>
<protein>
    <submittedName>
        <fullName evidence="7">Uncharacterized protein</fullName>
    </submittedName>
</protein>
<evidence type="ECO:0000259" key="5">
    <source>
        <dbReference type="Pfam" id="PF13229"/>
    </source>
</evidence>
<dbReference type="EMBL" id="CAVLEF010000002">
    <property type="protein sequence ID" value="CAK1541686.1"/>
    <property type="molecule type" value="Genomic_DNA"/>
</dbReference>
<dbReference type="GO" id="GO:0007283">
    <property type="term" value="P:spermatogenesis"/>
    <property type="evidence" value="ECO:0007669"/>
    <property type="project" value="TreeGrafter"/>
</dbReference>
<evidence type="ECO:0000256" key="4">
    <source>
        <dbReference type="SAM" id="Coils"/>
    </source>
</evidence>
<gene>
    <name evidence="7" type="ORF">LNINA_LOCUS1645</name>
</gene>
<feature type="coiled-coil region" evidence="4">
    <location>
        <begin position="213"/>
        <end position="240"/>
    </location>
</feature>
<dbReference type="PANTHER" id="PTHR14695">
    <property type="entry name" value="SHC SH2-DOMAIN BINDING PROTEIN 1-RELATED"/>
    <property type="match status" value="1"/>
</dbReference>
<reference evidence="7 8" key="1">
    <citation type="submission" date="2023-11" db="EMBL/GenBank/DDBJ databases">
        <authorList>
            <person name="Okamura Y."/>
        </authorList>
    </citation>
    <scope>NUCLEOTIDE SEQUENCE [LARGE SCALE GENOMIC DNA]</scope>
</reference>
<dbReference type="InterPro" id="IPR057508">
    <property type="entry name" value="SHCBP-like_N"/>
</dbReference>
<evidence type="ECO:0000256" key="1">
    <source>
        <dbReference type="ARBA" id="ARBA00004186"/>
    </source>
</evidence>
<dbReference type="Gene3D" id="2.160.20.10">
    <property type="entry name" value="Single-stranded right-handed beta-helix, Pectin lyase-like"/>
    <property type="match status" value="1"/>
</dbReference>
<keyword evidence="2" id="KW-0963">Cytoplasm</keyword>
<evidence type="ECO:0000256" key="2">
    <source>
        <dbReference type="ARBA" id="ARBA00022490"/>
    </source>
</evidence>
<keyword evidence="3" id="KW-0206">Cytoskeleton</keyword>
<feature type="domain" description="SHC SH2" evidence="6">
    <location>
        <begin position="31"/>
        <end position="244"/>
    </location>
</feature>
<evidence type="ECO:0000313" key="7">
    <source>
        <dbReference type="EMBL" id="CAK1541686.1"/>
    </source>
</evidence>
<evidence type="ECO:0000313" key="8">
    <source>
        <dbReference type="Proteomes" id="UP001497472"/>
    </source>
</evidence>
<name>A0AAV1IWS4_9NEOP</name>
<dbReference type="InterPro" id="IPR045140">
    <property type="entry name" value="SHCBP1-like"/>
</dbReference>
<keyword evidence="4" id="KW-0175">Coiled coil</keyword>
<dbReference type="GO" id="GO:0007112">
    <property type="term" value="P:male meiosis cytokinesis"/>
    <property type="evidence" value="ECO:0007669"/>
    <property type="project" value="TreeGrafter"/>
</dbReference>
<organism evidence="7 8">
    <name type="scientific">Leptosia nina</name>
    <dbReference type="NCBI Taxonomy" id="320188"/>
    <lineage>
        <taxon>Eukaryota</taxon>
        <taxon>Metazoa</taxon>
        <taxon>Ecdysozoa</taxon>
        <taxon>Arthropoda</taxon>
        <taxon>Hexapoda</taxon>
        <taxon>Insecta</taxon>
        <taxon>Pterygota</taxon>
        <taxon>Neoptera</taxon>
        <taxon>Endopterygota</taxon>
        <taxon>Lepidoptera</taxon>
        <taxon>Glossata</taxon>
        <taxon>Ditrysia</taxon>
        <taxon>Papilionoidea</taxon>
        <taxon>Pieridae</taxon>
        <taxon>Pierinae</taxon>
        <taxon>Leptosia</taxon>
    </lineage>
</organism>
<dbReference type="Proteomes" id="UP001497472">
    <property type="component" value="Unassembled WGS sequence"/>
</dbReference>
<dbReference type="GO" id="GO:0005819">
    <property type="term" value="C:spindle"/>
    <property type="evidence" value="ECO:0007669"/>
    <property type="project" value="UniProtKB-SubCell"/>
</dbReference>
<proteinExistence type="predicted"/>
<dbReference type="InterPro" id="IPR039448">
    <property type="entry name" value="Beta_helix"/>
</dbReference>